<comment type="catalytic activity">
    <reaction evidence="3 4">
        <text>(R)-4'-phosphopantothenate + L-cysteine + CTP = N-[(R)-4-phosphopantothenoyl]-L-cysteine + CMP + diphosphate + H(+)</text>
        <dbReference type="Rhea" id="RHEA:19397"/>
        <dbReference type="ChEBI" id="CHEBI:10986"/>
        <dbReference type="ChEBI" id="CHEBI:15378"/>
        <dbReference type="ChEBI" id="CHEBI:33019"/>
        <dbReference type="ChEBI" id="CHEBI:35235"/>
        <dbReference type="ChEBI" id="CHEBI:37563"/>
        <dbReference type="ChEBI" id="CHEBI:59458"/>
        <dbReference type="ChEBI" id="CHEBI:60377"/>
        <dbReference type="EC" id="6.3.2.5"/>
    </reaction>
</comment>
<evidence type="ECO:0000256" key="2">
    <source>
        <dbReference type="ARBA" id="ARBA00023239"/>
    </source>
</evidence>
<dbReference type="STRING" id="1633631.GCA_001442925_00937"/>
<dbReference type="GO" id="GO:0015937">
    <property type="term" value="P:coenzyme A biosynthetic process"/>
    <property type="evidence" value="ECO:0007669"/>
    <property type="project" value="UniProtKB-UniRule"/>
</dbReference>
<keyword evidence="3 4" id="KW-0288">FMN</keyword>
<gene>
    <name evidence="3" type="primary">coaBC</name>
    <name evidence="8" type="ORF">JGI4_00938</name>
    <name evidence="7" type="ORF">JGI8_01388</name>
</gene>
<keyword evidence="3" id="KW-0460">Magnesium</keyword>
<dbReference type="Gene3D" id="3.40.50.10300">
    <property type="entry name" value="CoaB-like"/>
    <property type="match status" value="1"/>
</dbReference>
<comment type="catalytic activity">
    <reaction evidence="3 4">
        <text>N-[(R)-4-phosphopantothenoyl]-L-cysteine + H(+) = (R)-4'-phosphopantetheine + CO2</text>
        <dbReference type="Rhea" id="RHEA:16793"/>
        <dbReference type="ChEBI" id="CHEBI:15378"/>
        <dbReference type="ChEBI" id="CHEBI:16526"/>
        <dbReference type="ChEBI" id="CHEBI:59458"/>
        <dbReference type="ChEBI" id="CHEBI:61723"/>
        <dbReference type="EC" id="4.1.1.36"/>
    </reaction>
</comment>
<accession>A0A0P1MVJ8</accession>
<dbReference type="GO" id="GO:0004633">
    <property type="term" value="F:phosphopantothenoylcysteine decarboxylase activity"/>
    <property type="evidence" value="ECO:0007669"/>
    <property type="project" value="UniProtKB-UniRule"/>
</dbReference>
<keyword evidence="3" id="KW-0511">Multifunctional enzyme</keyword>
<dbReference type="GO" id="GO:0004632">
    <property type="term" value="F:phosphopantothenate--cysteine ligase activity"/>
    <property type="evidence" value="ECO:0007669"/>
    <property type="project" value="UniProtKB-UniRule"/>
</dbReference>
<accession>A0A0P1MDP3</accession>
<evidence type="ECO:0000313" key="10">
    <source>
        <dbReference type="Proteomes" id="UP000182200"/>
    </source>
</evidence>
<feature type="binding site" evidence="3">
    <location>
        <position position="348"/>
    </location>
    <ligand>
        <name>CTP</name>
        <dbReference type="ChEBI" id="CHEBI:37563"/>
    </ligand>
</feature>
<comment type="function">
    <text evidence="3">Catalyzes two sequential steps in the biosynthesis of coenzyme A. In the first step cysteine is conjugated to 4'-phosphopantothenate to form 4-phosphopantothenoylcysteine. In the second step the latter compound is decarboxylated to form 4'-phosphopantotheine.</text>
</comment>
<dbReference type="AlphaFoldDB" id="A0A0P1MDP3"/>
<accession>A0A0P1LXL2</accession>
<evidence type="ECO:0000259" key="6">
    <source>
        <dbReference type="Pfam" id="PF04127"/>
    </source>
</evidence>
<comment type="cofactor">
    <cofactor evidence="3">
        <name>Mg(2+)</name>
        <dbReference type="ChEBI" id="CHEBI:18420"/>
    </cofactor>
</comment>
<keyword evidence="3 4" id="KW-0436">Ligase</keyword>
<sequence>MLEGRKIIVGVTGGISAYKTCYVVRGLKKLGADVKVIMTPSATQFVTPLTFSTLSGNEVIVEMFPASTREGTDIGTKHINLALWADLMLIAPASANTIAKIAHGIADNFLTSLVLAIRCPLILAPAMDVDMYLNEVTQRNLKILKELGYLIIEPEEGELASGLVGVGRMAEPERIIEFVKDFFAGVKFDLKGKKILVTAGPTYEPIDPVRFIGNWSSGKMGFEIAKASAHRGAEVILVTGPTNLGTPKNVRRIDVVTSDQMFNVVVEFYDQVDVVIMSAAVADYTPIQKFEKKLKKEDLPDETVELKLKKTKDILKYLGERKKSQILVGFALETDNVLENAIQKLKDKNLDLIVLNTIGEGSGFGYDTNIVTIISKDGEMESLPKMTKYEVAHKILDKVSLIFKKGEMKK</sequence>
<dbReference type="EMBL" id="FAOP01000004">
    <property type="protein sequence ID" value="CUU04148.1"/>
    <property type="molecule type" value="Genomic_DNA"/>
</dbReference>
<dbReference type="SUPFAM" id="SSF102645">
    <property type="entry name" value="CoaB-like"/>
    <property type="match status" value="1"/>
</dbReference>
<dbReference type="GO" id="GO:0071513">
    <property type="term" value="C:phosphopantothenoylcysteine decarboxylase complex"/>
    <property type="evidence" value="ECO:0007669"/>
    <property type="project" value="TreeGrafter"/>
</dbReference>
<accession>A0A0P1P8L2</accession>
<dbReference type="NCBIfam" id="TIGR00521">
    <property type="entry name" value="coaBC_dfp"/>
    <property type="match status" value="1"/>
</dbReference>
<reference evidence="8 9" key="1">
    <citation type="submission" date="2015-11" db="EMBL/GenBank/DDBJ databases">
        <authorList>
            <person name="Zhang Y."/>
            <person name="Guo Z."/>
        </authorList>
    </citation>
    <scope>NUCLEOTIDE SEQUENCE [LARGE SCALE GENOMIC DNA]</scope>
    <source>
        <strain evidence="8">JGI-4</strain>
    </source>
</reference>
<comment type="pathway">
    <text evidence="3 4">Cofactor biosynthesis; coenzyme A biosynthesis; CoA from (R)-pantothenate: step 2/5.</text>
</comment>
<dbReference type="Proteomes" id="UP000182200">
    <property type="component" value="Unassembled WGS sequence"/>
</dbReference>
<dbReference type="Gene3D" id="3.40.50.1950">
    <property type="entry name" value="Flavin prenyltransferase-like"/>
    <property type="match status" value="1"/>
</dbReference>
<accession>A0A0P1M638</accession>
<name>A0A0P1MDP3_9BACT</name>
<dbReference type="Pfam" id="PF02441">
    <property type="entry name" value="Flavoprotein"/>
    <property type="match status" value="1"/>
</dbReference>
<evidence type="ECO:0000256" key="3">
    <source>
        <dbReference type="HAMAP-Rule" id="MF_02225"/>
    </source>
</evidence>
<proteinExistence type="inferred from homology"/>
<comment type="similarity">
    <text evidence="3 4">In the C-terminal section; belongs to the PPC synthetase family.</text>
</comment>
<evidence type="ECO:0000256" key="4">
    <source>
        <dbReference type="RuleBase" id="RU364078"/>
    </source>
</evidence>
<dbReference type="PANTHER" id="PTHR14359">
    <property type="entry name" value="HOMO-OLIGOMERIC FLAVIN CONTAINING CYS DECARBOXYLASE FAMILY"/>
    <property type="match status" value="1"/>
</dbReference>
<organism evidence="8 9">
    <name type="scientific">Candidatus Kryptonium thompsonii</name>
    <dbReference type="NCBI Taxonomy" id="1633631"/>
    <lineage>
        <taxon>Bacteria</taxon>
        <taxon>Pseudomonadati</taxon>
        <taxon>Candidatus Kryptoniota</taxon>
        <taxon>Candidatus Kryptonium</taxon>
    </lineage>
</organism>
<keyword evidence="2 3" id="KW-0456">Lyase</keyword>
<evidence type="ECO:0000256" key="1">
    <source>
        <dbReference type="ARBA" id="ARBA00022793"/>
    </source>
</evidence>
<comment type="cofactor">
    <cofactor evidence="3">
        <name>FMN</name>
        <dbReference type="ChEBI" id="CHEBI:58210"/>
    </cofactor>
    <text evidence="3">Binds 1 FMN per subunit.</text>
</comment>
<dbReference type="UniPathway" id="UPA00241">
    <property type="reaction ID" value="UER00353"/>
</dbReference>
<feature type="binding site" evidence="3">
    <location>
        <position position="293"/>
    </location>
    <ligand>
        <name>CTP</name>
        <dbReference type="ChEBI" id="CHEBI:37563"/>
    </ligand>
</feature>
<feature type="domain" description="DNA/pantothenate metabolism flavoprotein C-terminal" evidence="6">
    <location>
        <begin position="190"/>
        <end position="400"/>
    </location>
</feature>
<dbReference type="SUPFAM" id="SSF52507">
    <property type="entry name" value="Homo-oligomeric flavin-containing Cys decarboxylases, HFCD"/>
    <property type="match status" value="1"/>
</dbReference>
<accession>A0A0P1L7A9</accession>
<accession>A0A0S4MYV0</accession>
<keyword evidence="3 4" id="KW-0285">Flavoprotein</keyword>
<accession>A0A0N7MU89</accession>
<dbReference type="Pfam" id="PF04127">
    <property type="entry name" value="DFP"/>
    <property type="match status" value="1"/>
</dbReference>
<protein>
    <recommendedName>
        <fullName evidence="3">Coenzyme A biosynthesis bifunctional protein CoaBC</fullName>
    </recommendedName>
    <alternativeName>
        <fullName evidence="3">DNA/pantothenate metabolism flavoprotein</fullName>
    </alternativeName>
    <alternativeName>
        <fullName evidence="3">Phosphopantothenoylcysteine synthetase/decarboxylase</fullName>
        <shortName evidence="3">PPCS-PPCDC</shortName>
    </alternativeName>
    <domain>
        <recommendedName>
            <fullName evidence="3">Phosphopantothenoylcysteine decarboxylase</fullName>
            <shortName evidence="3">PPC decarboxylase</shortName>
            <shortName evidence="3">PPC-DC</shortName>
            <ecNumber evidence="3">4.1.1.36</ecNumber>
        </recommendedName>
        <alternativeName>
            <fullName evidence="3">CoaC</fullName>
        </alternativeName>
    </domain>
    <domain>
        <recommendedName>
            <fullName evidence="3">Phosphopantothenate--cysteine ligase</fullName>
            <ecNumber evidence="3">6.3.2.5</ecNumber>
        </recommendedName>
        <alternativeName>
            <fullName evidence="3">CoaB</fullName>
        </alternativeName>
        <alternativeName>
            <fullName evidence="3">Phosphopantothenoylcysteine synthetase</fullName>
            <shortName evidence="3">PPC synthetase</shortName>
            <shortName evidence="3">PPC-S</shortName>
        </alternativeName>
    </domain>
</protein>
<keyword evidence="1 3" id="KW-0210">Decarboxylase</keyword>
<feature type="binding site" evidence="3">
    <location>
        <position position="283"/>
    </location>
    <ligand>
        <name>CTP</name>
        <dbReference type="ChEBI" id="CHEBI:37563"/>
    </ligand>
</feature>
<dbReference type="InterPro" id="IPR003382">
    <property type="entry name" value="Flavoprotein"/>
</dbReference>
<dbReference type="GO" id="GO:0015941">
    <property type="term" value="P:pantothenate catabolic process"/>
    <property type="evidence" value="ECO:0007669"/>
    <property type="project" value="InterPro"/>
</dbReference>
<dbReference type="InterPro" id="IPR005252">
    <property type="entry name" value="CoaBC"/>
</dbReference>
<dbReference type="GO" id="GO:0046872">
    <property type="term" value="F:metal ion binding"/>
    <property type="evidence" value="ECO:0007669"/>
    <property type="project" value="UniProtKB-KW"/>
</dbReference>
<reference evidence="7 10" key="2">
    <citation type="submission" date="2015-11" db="EMBL/GenBank/DDBJ databases">
        <authorList>
            <person name="Varghese N."/>
        </authorList>
    </citation>
    <scope>NUCLEOTIDE SEQUENCE [LARGE SCALE GENOMIC DNA]</scope>
    <source>
        <strain evidence="7 10">JGI-8</strain>
    </source>
</reference>
<accession>A0A0P1LDQ6</accession>
<comment type="function">
    <text evidence="4">Catalyzes two steps in the biosynthesis of coenzyme A. In the first step cysteine is conjugated to 4'-phosphopantothenate to form 4-phosphopantothenoylcysteine, in the latter compound is decarboxylated to form 4'-phosphopantotheine.</text>
</comment>
<keyword evidence="3" id="KW-0479">Metal-binding</keyword>
<evidence type="ECO:0000313" key="7">
    <source>
        <dbReference type="EMBL" id="CUS90144.1"/>
    </source>
</evidence>
<feature type="domain" description="Flavoprotein" evidence="5">
    <location>
        <begin position="6"/>
        <end position="182"/>
    </location>
</feature>
<feature type="region of interest" description="Phosphopantothenoylcysteine decarboxylase" evidence="3">
    <location>
        <begin position="1"/>
        <end position="194"/>
    </location>
</feature>
<keyword evidence="10" id="KW-1185">Reference proteome</keyword>
<evidence type="ECO:0000259" key="5">
    <source>
        <dbReference type="Pfam" id="PF02441"/>
    </source>
</evidence>
<dbReference type="GO" id="GO:0010181">
    <property type="term" value="F:FMN binding"/>
    <property type="evidence" value="ECO:0007669"/>
    <property type="project" value="UniProtKB-UniRule"/>
</dbReference>
<dbReference type="RefSeq" id="WP_047134014.1">
    <property type="nucleotide sequence ID" value="NZ_CZVI01000020.1"/>
</dbReference>
<feature type="binding site" evidence="3">
    <location>
        <position position="344"/>
    </location>
    <ligand>
        <name>CTP</name>
        <dbReference type="ChEBI" id="CHEBI:37563"/>
    </ligand>
</feature>
<dbReference type="EC" id="6.3.2.5" evidence="3"/>
<dbReference type="EC" id="4.1.1.36" evidence="3"/>
<feature type="binding site" evidence="3">
    <location>
        <position position="330"/>
    </location>
    <ligand>
        <name>CTP</name>
        <dbReference type="ChEBI" id="CHEBI:37563"/>
    </ligand>
</feature>
<evidence type="ECO:0000313" key="8">
    <source>
        <dbReference type="EMBL" id="CUU04148.1"/>
    </source>
</evidence>
<dbReference type="HAMAP" id="MF_02225">
    <property type="entry name" value="CoaBC"/>
    <property type="match status" value="1"/>
</dbReference>
<accession>A0A0P1MR38</accession>
<dbReference type="InterPro" id="IPR035929">
    <property type="entry name" value="CoaB-like_sf"/>
</dbReference>
<feature type="region of interest" description="Phosphopantothenate--cysteine ligase" evidence="3">
    <location>
        <begin position="195"/>
        <end position="410"/>
    </location>
</feature>
<comment type="pathway">
    <text evidence="3 4">Cofactor biosynthesis; coenzyme A biosynthesis; CoA from (R)-pantothenate: step 3/5.</text>
</comment>
<dbReference type="PANTHER" id="PTHR14359:SF6">
    <property type="entry name" value="PHOSPHOPANTOTHENOYLCYSTEINE DECARBOXYLASE"/>
    <property type="match status" value="1"/>
</dbReference>
<comment type="caution">
    <text evidence="3">Lacks conserved residue(s) required for the propagation of feature annotation.</text>
</comment>
<dbReference type="InterPro" id="IPR007085">
    <property type="entry name" value="DNA/pantothenate-metab_flavo_C"/>
</dbReference>
<dbReference type="Proteomes" id="UP000182011">
    <property type="component" value="Unassembled WGS sequence"/>
</dbReference>
<dbReference type="InterPro" id="IPR036551">
    <property type="entry name" value="Flavin_trans-like"/>
</dbReference>
<dbReference type="EMBL" id="CZVI01000020">
    <property type="protein sequence ID" value="CUS90144.1"/>
    <property type="molecule type" value="Genomic_DNA"/>
</dbReference>
<evidence type="ECO:0000313" key="9">
    <source>
        <dbReference type="Proteomes" id="UP000182011"/>
    </source>
</evidence>
<comment type="similarity">
    <text evidence="3 4">In the N-terminal section; belongs to the HFCD (homo-oligomeric flavin containing Cys decarboxylase) superfamily.</text>
</comment>